<evidence type="ECO:0000313" key="1">
    <source>
        <dbReference type="EMBL" id="TGO81301.1"/>
    </source>
</evidence>
<dbReference type="Proteomes" id="UP000297280">
    <property type="component" value="Unassembled WGS sequence"/>
</dbReference>
<dbReference type="STRING" id="87229.A0A4Z1K589"/>
<sequence length="389" mass="43791">MTSSPLKVGLKSTVDGFPGDFQTIAINNNTGGRMEISFHRTIRIPDDGKNYQLPPDLGKLPIFSIDDYAEKLPVDIVRKGEHEALWIRFHAYGTSRFAVKVFVGGINAVSEESKHCEMVPVEPIAGSDGKQDYLVVPGQEWLDGIVGTNGTVMQFVVVPTRSGYSVEAQITGVDKIVGLQFEIIPFRVLPHFDGMIIIKTLWGSYAGQKRHTARSAASHIHGKKLEEYHTYEILVMKRDAKKMEKEEYDENYELELAPGGSIHQAIRRDYFHKDRYDEKNAVMLNVQFLAPKTFHLVTGTPPPQAPGSAETDARHGHPFFEMYNEPKAKTGTFGDLLKRMGDVDKEKNVNLEVHQRENGLHFRSVKLTTVDKMCRFYTASAVRKLNAQK</sequence>
<accession>A0A4Z1K589</accession>
<dbReference type="EMBL" id="PQXO01001211">
    <property type="protein sequence ID" value="TGO81301.1"/>
    <property type="molecule type" value="Genomic_DNA"/>
</dbReference>
<comment type="caution">
    <text evidence="1">The sequence shown here is derived from an EMBL/GenBank/DDBJ whole genome shotgun (WGS) entry which is preliminary data.</text>
</comment>
<keyword evidence="2" id="KW-1185">Reference proteome</keyword>
<evidence type="ECO:0000313" key="2">
    <source>
        <dbReference type="Proteomes" id="UP000297280"/>
    </source>
</evidence>
<protein>
    <submittedName>
        <fullName evidence="1">Uncharacterized protein</fullName>
    </submittedName>
</protein>
<reference evidence="1 2" key="1">
    <citation type="submission" date="2017-12" db="EMBL/GenBank/DDBJ databases">
        <title>Comparative genomics of Botrytis spp.</title>
        <authorList>
            <person name="Valero-Jimenez C.A."/>
            <person name="Tapia P."/>
            <person name="Veloso J."/>
            <person name="Silva-Moreno E."/>
            <person name="Staats M."/>
            <person name="Valdes J.H."/>
            <person name="Van Kan J.A.L."/>
        </authorList>
    </citation>
    <scope>NUCLEOTIDE SEQUENCE [LARGE SCALE GENOMIC DNA]</scope>
    <source>
        <strain evidence="1 2">MUCL3349</strain>
    </source>
</reference>
<organism evidence="1 2">
    <name type="scientific">Botrytis porri</name>
    <dbReference type="NCBI Taxonomy" id="87229"/>
    <lineage>
        <taxon>Eukaryota</taxon>
        <taxon>Fungi</taxon>
        <taxon>Dikarya</taxon>
        <taxon>Ascomycota</taxon>
        <taxon>Pezizomycotina</taxon>
        <taxon>Leotiomycetes</taxon>
        <taxon>Helotiales</taxon>
        <taxon>Sclerotiniaceae</taxon>
        <taxon>Botrytis</taxon>
    </lineage>
</organism>
<dbReference type="AlphaFoldDB" id="A0A4Z1K589"/>
<name>A0A4Z1K589_9HELO</name>
<gene>
    <name evidence="1" type="ORF">BPOR_1218g00020</name>
</gene>
<proteinExistence type="predicted"/>